<keyword evidence="5 13" id="KW-0418">Kinase</keyword>
<evidence type="ECO:0000256" key="10">
    <source>
        <dbReference type="PROSITE-ProRule" id="PRU10141"/>
    </source>
</evidence>
<keyword evidence="6 8" id="KW-0067">ATP-binding</keyword>
<organism evidence="13 16">
    <name type="scientific">Plasmodium ovale curtisi</name>
    <dbReference type="NCBI Taxonomy" id="864141"/>
    <lineage>
        <taxon>Eukaryota</taxon>
        <taxon>Sar</taxon>
        <taxon>Alveolata</taxon>
        <taxon>Apicomplexa</taxon>
        <taxon>Aconoidasida</taxon>
        <taxon>Haemosporida</taxon>
        <taxon>Plasmodiidae</taxon>
        <taxon>Plasmodium</taxon>
        <taxon>Plasmodium (Plasmodium)</taxon>
    </lineage>
</organism>
<evidence type="ECO:0000313" key="16">
    <source>
        <dbReference type="Proteomes" id="UP000078560"/>
    </source>
</evidence>
<feature type="active site" description="Proton acceptor" evidence="7">
    <location>
        <position position="506"/>
    </location>
</feature>
<keyword evidence="2" id="KW-0723">Serine/threonine-protein kinase</keyword>
<name>A0A1A8W568_PLAOA</name>
<feature type="domain" description="Protein kinase" evidence="12">
    <location>
        <begin position="382"/>
        <end position="635"/>
    </location>
</feature>
<gene>
    <name evidence="14" type="ORF">POVCU1_042920</name>
    <name evidence="13" type="ORF">POVCU2_0046320</name>
</gene>
<evidence type="ECO:0000313" key="15">
    <source>
        <dbReference type="Proteomes" id="UP000078546"/>
    </source>
</evidence>
<keyword evidence="11" id="KW-1133">Transmembrane helix</keyword>
<feature type="binding site" evidence="8">
    <location>
        <begin position="460"/>
        <end position="462"/>
    </location>
    <ligand>
        <name>ATP</name>
        <dbReference type="ChEBI" id="CHEBI:30616"/>
    </ligand>
</feature>
<evidence type="ECO:0000256" key="6">
    <source>
        <dbReference type="ARBA" id="ARBA00022840"/>
    </source>
</evidence>
<reference evidence="13" key="1">
    <citation type="submission" date="2016-05" db="EMBL/GenBank/DDBJ databases">
        <authorList>
            <person name="Lavstsen T."/>
            <person name="Jespersen J.S."/>
        </authorList>
    </citation>
    <scope>NUCLEOTIDE SEQUENCE [LARGE SCALE GENOMIC DNA]</scope>
</reference>
<evidence type="ECO:0000256" key="5">
    <source>
        <dbReference type="ARBA" id="ARBA00022777"/>
    </source>
</evidence>
<dbReference type="FunFam" id="1.10.510.10:FF:000571">
    <property type="entry name" value="Maternal embryonic leucine zipper kinase"/>
    <property type="match status" value="1"/>
</dbReference>
<dbReference type="Pfam" id="PF00069">
    <property type="entry name" value="Pkinase"/>
    <property type="match status" value="1"/>
</dbReference>
<keyword evidence="11" id="KW-0812">Transmembrane</keyword>
<dbReference type="SMART" id="SM00220">
    <property type="entry name" value="S_TKc"/>
    <property type="match status" value="1"/>
</dbReference>
<evidence type="ECO:0000256" key="1">
    <source>
        <dbReference type="ARBA" id="ARBA00011245"/>
    </source>
</evidence>
<evidence type="ECO:0000256" key="7">
    <source>
        <dbReference type="PIRSR" id="PIRSR630616-1"/>
    </source>
</evidence>
<dbReference type="SUPFAM" id="SSF56112">
    <property type="entry name" value="Protein kinase-like (PK-like)"/>
    <property type="match status" value="1"/>
</dbReference>
<comment type="subunit">
    <text evidence="1">Monomer.</text>
</comment>
<dbReference type="InterPro" id="IPR017441">
    <property type="entry name" value="Protein_kinase_ATP_BS"/>
</dbReference>
<proteinExistence type="predicted"/>
<feature type="transmembrane region" description="Helical" evidence="11">
    <location>
        <begin position="130"/>
        <end position="150"/>
    </location>
</feature>
<evidence type="ECO:0000313" key="14">
    <source>
        <dbReference type="EMBL" id="SBS98028.1"/>
    </source>
</evidence>
<feature type="binding site" evidence="8">
    <location>
        <begin position="510"/>
        <end position="511"/>
    </location>
    <ligand>
        <name>ATP</name>
        <dbReference type="ChEBI" id="CHEBI:30616"/>
    </ligand>
</feature>
<dbReference type="PROSITE" id="PS00107">
    <property type="entry name" value="PROTEIN_KINASE_ATP"/>
    <property type="match status" value="1"/>
</dbReference>
<dbReference type="InterPro" id="IPR000719">
    <property type="entry name" value="Prot_kinase_dom"/>
</dbReference>
<dbReference type="PROSITE" id="PS00108">
    <property type="entry name" value="PROTEIN_KINASE_ST"/>
    <property type="match status" value="1"/>
</dbReference>
<dbReference type="Gene3D" id="1.10.510.10">
    <property type="entry name" value="Transferase(Phosphotransferase) domain 1"/>
    <property type="match status" value="1"/>
</dbReference>
<reference evidence="15 16" key="2">
    <citation type="submission" date="2016-05" db="EMBL/GenBank/DDBJ databases">
        <authorList>
            <person name="Naeem Raeece"/>
        </authorList>
    </citation>
    <scope>NUCLEOTIDE SEQUENCE [LARGE SCALE GENOMIC DNA]</scope>
</reference>
<dbReference type="EMBL" id="FLQV01000780">
    <property type="protein sequence ID" value="SBS98028.1"/>
    <property type="molecule type" value="Genomic_DNA"/>
</dbReference>
<evidence type="ECO:0000256" key="3">
    <source>
        <dbReference type="ARBA" id="ARBA00022679"/>
    </source>
</evidence>
<sequence>MAGTLNLNDLKDEPILYYENALSYVFSKSSEEAKKDVPTCVIYPNETIKVGFPIYSIKNINKNENITSDTDVQSNRFNEEPLITYASESKYIYPFRVNAYYTLLYFLITVQLFVMLLFKDNINYPTSGEINYGQVFVFVSMVLSHSLVFISKLGKLKNYLLHHPLLIYNIAYDMHSFDYPVLYCAQRKNLLFPPCHIACKMKVAFSEHPFGEYPFGRYISNRCPPYEHISSAFSRLALQVTKGVRRDVVLLCYIERCGKKKVRREEWKRSAHIRIAFYRSVRNSEGDFLCKGEYKQVYLCLDRNENNEAVKIDISYKNNIYDILQLSREKYGAHGEYITDSCGNVIQSIRDIIDGDTLYLKESKETLYHLSKMKNKLIVNDYIVKKRIGSGGFGIVFQGIHIQTKQKVALKFIPKSNFLDVTDVHRVFIEIQTLRGLIHNNIIKMYDVNHFQNYVCLIMEYAINGDLKNYMLKNNGYLKEKEAHYLFLQIVKGVYYCHSKHIVHRDLKLENILLDENMTCKIADFGLSDFVNVDQNIKTEAGTKAYIAPEIIFNETINYSVFKLDIWSLGILLFIMTQGFAPFIYVEKEIKHFESSTLKYANDVSDELKDLISLMLNVDPNKRPIIVEILNHRWFYIHAVSP</sequence>
<dbReference type="InterPro" id="IPR008271">
    <property type="entry name" value="Ser/Thr_kinase_AS"/>
</dbReference>
<feature type="transmembrane region" description="Helical" evidence="11">
    <location>
        <begin position="99"/>
        <end position="118"/>
    </location>
</feature>
<evidence type="ECO:0000259" key="12">
    <source>
        <dbReference type="PROSITE" id="PS50011"/>
    </source>
</evidence>
<dbReference type="GO" id="GO:0005524">
    <property type="term" value="F:ATP binding"/>
    <property type="evidence" value="ECO:0007669"/>
    <property type="project" value="UniProtKB-UniRule"/>
</dbReference>
<evidence type="ECO:0000313" key="13">
    <source>
        <dbReference type="EMBL" id="SBS88089.1"/>
    </source>
</evidence>
<keyword evidence="3" id="KW-0808">Transferase</keyword>
<evidence type="ECO:0000256" key="9">
    <source>
        <dbReference type="PIRSR" id="PIRSR630616-3"/>
    </source>
</evidence>
<feature type="cross-link" description="Glycyl lysine isopeptide (Lys-Gly) (interchain with G-Cter in SUMO2)" evidence="9">
    <location>
        <position position="508"/>
    </location>
</feature>
<keyword evidence="4 8" id="KW-0547">Nucleotide-binding</keyword>
<dbReference type="PANTHER" id="PTHR24350">
    <property type="entry name" value="SERINE/THREONINE-PROTEIN KINASE IAL-RELATED"/>
    <property type="match status" value="1"/>
</dbReference>
<protein>
    <submittedName>
        <fullName evidence="13">Serine/threonine-protein kinase</fullName>
    </submittedName>
</protein>
<evidence type="ECO:0000256" key="4">
    <source>
        <dbReference type="ARBA" id="ARBA00022741"/>
    </source>
</evidence>
<evidence type="ECO:0000256" key="11">
    <source>
        <dbReference type="SAM" id="Phobius"/>
    </source>
</evidence>
<evidence type="ECO:0000256" key="2">
    <source>
        <dbReference type="ARBA" id="ARBA00022527"/>
    </source>
</evidence>
<dbReference type="EMBL" id="FLQU01000611">
    <property type="protein sequence ID" value="SBS88089.1"/>
    <property type="molecule type" value="Genomic_DNA"/>
</dbReference>
<dbReference type="AlphaFoldDB" id="A0A1A8W568"/>
<dbReference type="Proteomes" id="UP000078546">
    <property type="component" value="Unassembled WGS sequence"/>
</dbReference>
<dbReference type="InterPro" id="IPR030616">
    <property type="entry name" value="Aur-like"/>
</dbReference>
<evidence type="ECO:0000256" key="8">
    <source>
        <dbReference type="PIRSR" id="PIRSR630616-2"/>
    </source>
</evidence>
<dbReference type="InterPro" id="IPR011009">
    <property type="entry name" value="Kinase-like_dom_sf"/>
</dbReference>
<dbReference type="FunFam" id="3.30.200.20:FF:000042">
    <property type="entry name" value="Aurora kinase A"/>
    <property type="match status" value="1"/>
</dbReference>
<feature type="binding site" evidence="8">
    <location>
        <position position="524"/>
    </location>
    <ligand>
        <name>ATP</name>
        <dbReference type="ChEBI" id="CHEBI:30616"/>
    </ligand>
</feature>
<keyword evidence="11" id="KW-0472">Membrane</keyword>
<dbReference type="PROSITE" id="PS50011">
    <property type="entry name" value="PROTEIN_KINASE_DOM"/>
    <property type="match status" value="1"/>
</dbReference>
<dbReference type="GO" id="GO:0004674">
    <property type="term" value="F:protein serine/threonine kinase activity"/>
    <property type="evidence" value="ECO:0007669"/>
    <property type="project" value="UniProtKB-KW"/>
</dbReference>
<dbReference type="Proteomes" id="UP000078560">
    <property type="component" value="Unassembled WGS sequence"/>
</dbReference>
<feature type="binding site" evidence="8 10">
    <location>
        <position position="411"/>
    </location>
    <ligand>
        <name>ATP</name>
        <dbReference type="ChEBI" id="CHEBI:30616"/>
    </ligand>
</feature>
<accession>A0A1A8W568</accession>